<dbReference type="GO" id="GO:0046872">
    <property type="term" value="F:metal ion binding"/>
    <property type="evidence" value="ECO:0007669"/>
    <property type="project" value="UniProtKB-KW"/>
</dbReference>
<feature type="domain" description="Integrin beta subunit VWA" evidence="21">
    <location>
        <begin position="33"/>
        <end position="454"/>
    </location>
</feature>
<keyword evidence="6" id="KW-0479">Metal-binding</keyword>
<dbReference type="GO" id="GO:0033627">
    <property type="term" value="P:cell adhesion mediated by integrin"/>
    <property type="evidence" value="ECO:0007669"/>
    <property type="project" value="TreeGrafter"/>
</dbReference>
<comment type="caution">
    <text evidence="24">The sequence shown here is derived from an EMBL/GenBank/DDBJ whole genome shotgun (WGS) entry which is preliminary data.</text>
</comment>
<evidence type="ECO:0000256" key="20">
    <source>
        <dbReference type="SAM" id="SignalP"/>
    </source>
</evidence>
<dbReference type="SUPFAM" id="SSF57196">
    <property type="entry name" value="EGF/Laminin"/>
    <property type="match status" value="1"/>
</dbReference>
<protein>
    <recommendedName>
        <fullName evidence="18">Integrin beta</fullName>
    </recommendedName>
</protein>
<dbReference type="FunFam" id="3.40.50.410:FF:000002">
    <property type="entry name" value="Integrin beta"/>
    <property type="match status" value="1"/>
</dbReference>
<dbReference type="PRINTS" id="PR01186">
    <property type="entry name" value="INTEGRINB"/>
</dbReference>
<evidence type="ECO:0000259" key="23">
    <source>
        <dbReference type="SMART" id="SM01241"/>
    </source>
</evidence>
<dbReference type="SMART" id="SM00187">
    <property type="entry name" value="INB"/>
    <property type="match status" value="1"/>
</dbReference>
<dbReference type="Pfam" id="PF17205">
    <property type="entry name" value="PSI_integrin"/>
    <property type="match status" value="1"/>
</dbReference>
<dbReference type="InterPro" id="IPR002369">
    <property type="entry name" value="Integrin_bsu_VWA"/>
</dbReference>
<evidence type="ECO:0000259" key="21">
    <source>
        <dbReference type="SMART" id="SM00187"/>
    </source>
</evidence>
<evidence type="ECO:0000256" key="12">
    <source>
        <dbReference type="ARBA" id="ARBA00022989"/>
    </source>
</evidence>
<evidence type="ECO:0000313" key="25">
    <source>
        <dbReference type="Proteomes" id="UP000579812"/>
    </source>
</evidence>
<evidence type="ECO:0000256" key="9">
    <source>
        <dbReference type="ARBA" id="ARBA00022837"/>
    </source>
</evidence>
<dbReference type="SMART" id="SM01241">
    <property type="entry name" value="Integrin_b_cyt"/>
    <property type="match status" value="1"/>
</dbReference>
<dbReference type="SUPFAM" id="SSF103575">
    <property type="entry name" value="Plexin repeat"/>
    <property type="match status" value="1"/>
</dbReference>
<dbReference type="EMBL" id="JAAMOB010000006">
    <property type="protein sequence ID" value="KAF4112356.1"/>
    <property type="molecule type" value="Genomic_DNA"/>
</dbReference>
<feature type="disulfide bond" evidence="17">
    <location>
        <begin position="603"/>
        <end position="612"/>
    </location>
</feature>
<comment type="similarity">
    <text evidence="2 18">Belongs to the integrin beta chain family.</text>
</comment>
<evidence type="ECO:0000256" key="19">
    <source>
        <dbReference type="SAM" id="Phobius"/>
    </source>
</evidence>
<evidence type="ECO:0000256" key="8">
    <source>
        <dbReference type="ARBA" id="ARBA00022737"/>
    </source>
</evidence>
<feature type="disulfide bond" evidence="17">
    <location>
        <begin position="46"/>
        <end position="62"/>
    </location>
</feature>
<accession>A0A7J6CZH2</accession>
<dbReference type="Gene3D" id="2.60.40.1510">
    <property type="entry name" value="ntegrin, alpha v. Chain A, domain 3"/>
    <property type="match status" value="1"/>
</dbReference>
<feature type="disulfide bond" evidence="17">
    <location>
        <begin position="619"/>
        <end position="628"/>
    </location>
</feature>
<keyword evidence="15 17" id="KW-1015">Disulfide bond</keyword>
<evidence type="ECO:0000256" key="5">
    <source>
        <dbReference type="ARBA" id="ARBA00022692"/>
    </source>
</evidence>
<keyword evidence="13 18" id="KW-0401">Integrin</keyword>
<dbReference type="Gene3D" id="3.30.1680.10">
    <property type="entry name" value="ligand-binding face of the semaphorins, domain 2"/>
    <property type="match status" value="1"/>
</dbReference>
<dbReference type="InterPro" id="IPR015812">
    <property type="entry name" value="Integrin_bsu"/>
</dbReference>
<evidence type="ECO:0000256" key="11">
    <source>
        <dbReference type="ARBA" id="ARBA00022889"/>
    </source>
</evidence>
<feature type="disulfide bond" evidence="17">
    <location>
        <begin position="528"/>
        <end position="537"/>
    </location>
</feature>
<dbReference type="PROSITE" id="PS00243">
    <property type="entry name" value="I_EGF_1"/>
    <property type="match status" value="2"/>
</dbReference>
<dbReference type="Gene3D" id="3.40.50.410">
    <property type="entry name" value="von Willebrand factor, type A domain"/>
    <property type="match status" value="1"/>
</dbReference>
<keyword evidence="9" id="KW-0106">Calcium</keyword>
<evidence type="ECO:0000256" key="1">
    <source>
        <dbReference type="ARBA" id="ARBA00004251"/>
    </source>
</evidence>
<reference evidence="24 25" key="1">
    <citation type="submission" date="2020-04" db="EMBL/GenBank/DDBJ databases">
        <title>Chromosome-level genome assembly of a cyprinid fish Onychostoma macrolepis by integration of Nanopore Sequencing, Bionano and Hi-C technology.</title>
        <authorList>
            <person name="Wang D."/>
        </authorList>
    </citation>
    <scope>NUCLEOTIDE SEQUENCE [LARGE SCALE GENOMIC DNA]</scope>
    <source>
        <strain evidence="24">SWU-2019</strain>
        <tissue evidence="24">Muscle</tissue>
    </source>
</reference>
<dbReference type="GO" id="GO:0009986">
    <property type="term" value="C:cell surface"/>
    <property type="evidence" value="ECO:0007669"/>
    <property type="project" value="TreeGrafter"/>
</dbReference>
<feature type="disulfide bond" evidence="17">
    <location>
        <begin position="523"/>
        <end position="552"/>
    </location>
</feature>
<keyword evidence="8" id="KW-0677">Repeat</keyword>
<dbReference type="AlphaFoldDB" id="A0A7J6CZH2"/>
<evidence type="ECO:0000313" key="24">
    <source>
        <dbReference type="EMBL" id="KAF4112356.1"/>
    </source>
</evidence>
<feature type="disulfide bond" evidence="17">
    <location>
        <begin position="474"/>
        <end position="515"/>
    </location>
</feature>
<evidence type="ECO:0000256" key="15">
    <source>
        <dbReference type="ARBA" id="ARBA00023157"/>
    </source>
</evidence>
<feature type="disulfide bond" evidence="17">
    <location>
        <begin position="490"/>
        <end position="506"/>
    </location>
</feature>
<feature type="chain" id="PRO_5029598470" description="Integrin beta" evidence="20">
    <location>
        <begin position="18"/>
        <end position="770"/>
    </location>
</feature>
<feature type="disulfide bond" evidence="17">
    <location>
        <begin position="560"/>
        <end position="590"/>
    </location>
</feature>
<dbReference type="InterPro" id="IPR016201">
    <property type="entry name" value="PSI"/>
</dbReference>
<dbReference type="InterPro" id="IPR057243">
    <property type="entry name" value="Integrin_I-EGF_CS"/>
</dbReference>
<evidence type="ECO:0000256" key="10">
    <source>
        <dbReference type="ARBA" id="ARBA00022842"/>
    </source>
</evidence>
<feature type="disulfide bond" evidence="17">
    <location>
        <begin position="37"/>
        <end position="73"/>
    </location>
</feature>
<dbReference type="OrthoDB" id="410592at2759"/>
<dbReference type="PIRSF" id="PIRSF002512">
    <property type="entry name" value="Integrin_B"/>
    <property type="match status" value="1"/>
</dbReference>
<dbReference type="SMART" id="SM00423">
    <property type="entry name" value="PSI"/>
    <property type="match status" value="1"/>
</dbReference>
<dbReference type="Proteomes" id="UP000579812">
    <property type="component" value="Unassembled WGS sequence"/>
</dbReference>
<keyword evidence="10" id="KW-0460">Magnesium</keyword>
<feature type="signal peptide" evidence="20">
    <location>
        <begin position="1"/>
        <end position="17"/>
    </location>
</feature>
<dbReference type="InterPro" id="IPR032695">
    <property type="entry name" value="Integrin_dom_sf"/>
</dbReference>
<gene>
    <name evidence="24" type="ORF">G5714_007151</name>
</gene>
<keyword evidence="11 18" id="KW-0130">Cell adhesion</keyword>
<evidence type="ECO:0000256" key="4">
    <source>
        <dbReference type="ARBA" id="ARBA00022536"/>
    </source>
</evidence>
<dbReference type="GO" id="GO:0050900">
    <property type="term" value="P:leukocyte migration"/>
    <property type="evidence" value="ECO:0007669"/>
    <property type="project" value="TreeGrafter"/>
</dbReference>
<evidence type="ECO:0000256" key="7">
    <source>
        <dbReference type="ARBA" id="ARBA00022729"/>
    </source>
</evidence>
<evidence type="ECO:0000256" key="14">
    <source>
        <dbReference type="ARBA" id="ARBA00023136"/>
    </source>
</evidence>
<evidence type="ECO:0000256" key="2">
    <source>
        <dbReference type="ARBA" id="ARBA00007449"/>
    </source>
</evidence>
<dbReference type="PROSITE" id="PS52047">
    <property type="entry name" value="I_EGF_2"/>
    <property type="match status" value="1"/>
</dbReference>
<keyword evidence="5 18" id="KW-0812">Transmembrane</keyword>
<dbReference type="SUPFAM" id="SSF53300">
    <property type="entry name" value="vWA-like"/>
    <property type="match status" value="1"/>
</dbReference>
<keyword evidence="14 19" id="KW-0472">Membrane</keyword>
<sequence length="770" mass="85142">MMKAILIAVTVLFHCFGQRCILGQEPLCQSHSSCSECIRSPGCAWCTQTDFLKPGESNERRCDSPKNLRDRSCKGDHVINPGKHPLTFVKNSDLSSDRENVVQLKPQNINITLRVGVPFEFKVEFKRAVGYPIDLYYLMDLSYSMKDDLEQIKILGQKILKKLKDITDTVRIGFGSFVDKDMLPYVSQVKVRRKNPCPNRIDTCQPAFSFKNVLPLTDDAREFEREVSKQNISGNLDAPEAGLDAIMQAAVCKDKIKWGDVTRILVYTSDDTFHMAGDGRLGGVFQPHNGQCHLSDNGSYNGRAYDYPSVGHVSRVLQDNNIQLIFAVTEDIYPAYKALSALIPQSVVGVLKNDSSNVVDLISEAYGNLSSTLVLEQEGAPKELDVSYMSKCTGNQEDTEWKKKGVCQGIKHEQVTFNVRLNASACLKEPQTFRIKMQGINEEVKITVHTECHCGCGAPEKDSKHCSSTGNLSCGVCSCEEGYLGQRCECKQQSDADSIINMLASCRPDNSSLVCSGHGNCECGKCVCNGHYSGKFCGCDDRSCEHHNGVVCNGKGKCNCGTCHCYSNYTGSACECSPSQEKCINDKGLCSGQGKCTCNRCQCNEGFKGEHCSAFTDECMQLKGCVECHVEAGTDTNVCAGKCLNATVSRLDGTHELHCTYKATMSYDVNLGHNGKIVLQYADLPRSVDKTTLIIGISVSSIIFIGIIIIIIYRGLLELYDIREYQNFVKAQKQTEWKEVQNPLFKGATTTVYNPLHVKDETEKDHSELI</sequence>
<dbReference type="GO" id="GO:0008305">
    <property type="term" value="C:integrin complex"/>
    <property type="evidence" value="ECO:0007669"/>
    <property type="project" value="TreeGrafter"/>
</dbReference>
<evidence type="ECO:0000256" key="3">
    <source>
        <dbReference type="ARBA" id="ARBA00022475"/>
    </source>
</evidence>
<proteinExistence type="inferred from homology"/>
<feature type="disulfide bond" evidence="17">
    <location>
        <begin position="565"/>
        <end position="574"/>
    </location>
</feature>
<dbReference type="GO" id="GO:0005925">
    <property type="term" value="C:focal adhesion"/>
    <property type="evidence" value="ECO:0007669"/>
    <property type="project" value="TreeGrafter"/>
</dbReference>
<dbReference type="PANTHER" id="PTHR10082">
    <property type="entry name" value="INTEGRIN BETA SUBUNIT"/>
    <property type="match status" value="1"/>
</dbReference>
<dbReference type="Gene3D" id="1.20.5.100">
    <property type="entry name" value="Cytochrome c1, transmembrane anchor, C-terminal"/>
    <property type="match status" value="1"/>
</dbReference>
<keyword evidence="7 20" id="KW-0732">Signal</keyword>
<feature type="disulfide bond" evidence="17">
    <location>
        <begin position="598"/>
        <end position="639"/>
    </location>
</feature>
<dbReference type="InterPro" id="IPR036465">
    <property type="entry name" value="vWFA_dom_sf"/>
</dbReference>
<feature type="disulfide bond" evidence="17">
    <location>
        <begin position="596"/>
        <end position="601"/>
    </location>
</feature>
<organism evidence="24 25">
    <name type="scientific">Onychostoma macrolepis</name>
    <dbReference type="NCBI Taxonomy" id="369639"/>
    <lineage>
        <taxon>Eukaryota</taxon>
        <taxon>Metazoa</taxon>
        <taxon>Chordata</taxon>
        <taxon>Craniata</taxon>
        <taxon>Vertebrata</taxon>
        <taxon>Euteleostomi</taxon>
        <taxon>Actinopterygii</taxon>
        <taxon>Neopterygii</taxon>
        <taxon>Teleostei</taxon>
        <taxon>Ostariophysi</taxon>
        <taxon>Cypriniformes</taxon>
        <taxon>Cyprinidae</taxon>
        <taxon>Acrossocheilinae</taxon>
        <taxon>Onychostoma</taxon>
    </lineage>
</organism>
<evidence type="ECO:0000256" key="6">
    <source>
        <dbReference type="ARBA" id="ARBA00022723"/>
    </source>
</evidence>
<feature type="disulfide bond" evidence="17">
    <location>
        <begin position="34"/>
        <end position="43"/>
    </location>
</feature>
<dbReference type="SUPFAM" id="SSF69179">
    <property type="entry name" value="Integrin domains"/>
    <property type="match status" value="1"/>
</dbReference>
<feature type="disulfide bond" evidence="17">
    <location>
        <begin position="197"/>
        <end position="204"/>
    </location>
</feature>
<dbReference type="InterPro" id="IPR033760">
    <property type="entry name" value="Integrin_beta_N"/>
</dbReference>
<feature type="disulfide bond" evidence="17">
    <location>
        <begin position="479"/>
        <end position="488"/>
    </location>
</feature>
<keyword evidence="16" id="KW-0325">Glycoprotein</keyword>
<dbReference type="GO" id="GO:0007160">
    <property type="term" value="P:cell-matrix adhesion"/>
    <property type="evidence" value="ECO:0007669"/>
    <property type="project" value="TreeGrafter"/>
</dbReference>
<dbReference type="FunFam" id="2.10.25.10:FF:000305">
    <property type="entry name" value="Integrin beta"/>
    <property type="match status" value="1"/>
</dbReference>
<evidence type="ECO:0000259" key="22">
    <source>
        <dbReference type="SMART" id="SM00423"/>
    </source>
</evidence>
<dbReference type="InterPro" id="IPR057073">
    <property type="entry name" value="EGF_integrin_2"/>
</dbReference>
<keyword evidence="25" id="KW-1185">Reference proteome</keyword>
<feature type="disulfide bond" evidence="17">
    <location>
        <begin position="576"/>
        <end position="583"/>
    </location>
</feature>
<dbReference type="GO" id="GO:0007229">
    <property type="term" value="P:integrin-mediated signaling pathway"/>
    <property type="evidence" value="ECO:0007669"/>
    <property type="project" value="UniProtKB-KW"/>
</dbReference>
<dbReference type="PANTHER" id="PTHR10082:SF36">
    <property type="entry name" value="INTEGRIN BETA-7"/>
    <property type="match status" value="1"/>
</dbReference>
<dbReference type="Pfam" id="PF23105">
    <property type="entry name" value="EGF_integrin"/>
    <property type="match status" value="1"/>
</dbReference>
<dbReference type="Pfam" id="PF08725">
    <property type="entry name" value="Integrin_b_cyt"/>
    <property type="match status" value="1"/>
</dbReference>
<keyword evidence="3" id="KW-1003">Cell membrane</keyword>
<dbReference type="Pfam" id="PF00362">
    <property type="entry name" value="Integrin_beta"/>
    <property type="match status" value="1"/>
</dbReference>
<evidence type="ECO:0000256" key="16">
    <source>
        <dbReference type="ARBA" id="ARBA00023180"/>
    </source>
</evidence>
<feature type="domain" description="PSI" evidence="22">
    <location>
        <begin position="27"/>
        <end position="74"/>
    </location>
</feature>
<name>A0A7J6CZH2_9TELE</name>
<feature type="disulfide bond" evidence="17">
    <location>
        <begin position="252"/>
        <end position="292"/>
    </location>
</feature>
<keyword evidence="12 19" id="KW-1133">Transmembrane helix</keyword>
<dbReference type="GO" id="GO:0005178">
    <property type="term" value="F:integrin binding"/>
    <property type="evidence" value="ECO:0007669"/>
    <property type="project" value="TreeGrafter"/>
</dbReference>
<feature type="transmembrane region" description="Helical" evidence="19">
    <location>
        <begin position="693"/>
        <end position="713"/>
    </location>
</feature>
<dbReference type="GO" id="GO:0098609">
    <property type="term" value="P:cell-cell adhesion"/>
    <property type="evidence" value="ECO:0007669"/>
    <property type="project" value="TreeGrafter"/>
</dbReference>
<feature type="disulfide bond" evidence="17">
    <location>
        <begin position="539"/>
        <end position="544"/>
    </location>
</feature>
<feature type="disulfide bond" evidence="17">
    <location>
        <begin position="392"/>
        <end position="407"/>
    </location>
</feature>
<feature type="disulfide bond" evidence="17">
    <location>
        <begin position="452"/>
        <end position="456"/>
    </location>
</feature>
<dbReference type="Gene3D" id="2.10.25.10">
    <property type="entry name" value="Laminin"/>
    <property type="match status" value="4"/>
</dbReference>
<feature type="disulfide bond" evidence="17">
    <location>
        <begin position="558"/>
        <end position="563"/>
    </location>
</feature>
<feature type="domain" description="Integrin beta subunit cytoplasmic" evidence="23">
    <location>
        <begin position="714"/>
        <end position="764"/>
    </location>
</feature>
<evidence type="ECO:0000256" key="13">
    <source>
        <dbReference type="ARBA" id="ARBA00023037"/>
    </source>
</evidence>
<evidence type="ECO:0000256" key="18">
    <source>
        <dbReference type="RuleBase" id="RU000633"/>
    </source>
</evidence>
<comment type="subcellular location">
    <subcellularLocation>
        <location evidence="1 18">Cell membrane</location>
        <topology evidence="1 18">Single-pass type I membrane protein</topology>
    </subcellularLocation>
</comment>
<feature type="disulfide bond" evidence="17">
    <location>
        <begin position="521"/>
        <end position="526"/>
    </location>
</feature>
<dbReference type="InterPro" id="IPR014836">
    <property type="entry name" value="Integrin_bsu_cyt_dom"/>
</dbReference>
<evidence type="ECO:0000256" key="17">
    <source>
        <dbReference type="PIRSR" id="PIRSR002512-1"/>
    </source>
</evidence>
<keyword evidence="4" id="KW-0245">EGF-like domain</keyword>